<dbReference type="AlphaFoldDB" id="A0A8H6XE34"/>
<evidence type="ECO:0000256" key="2">
    <source>
        <dbReference type="ARBA" id="ARBA00022741"/>
    </source>
</evidence>
<proteinExistence type="predicted"/>
<reference evidence="6" key="1">
    <citation type="submission" date="2020-05" db="EMBL/GenBank/DDBJ databases">
        <title>Mycena genomes resolve the evolution of fungal bioluminescence.</title>
        <authorList>
            <person name="Tsai I.J."/>
        </authorList>
    </citation>
    <scope>NUCLEOTIDE SEQUENCE</scope>
    <source>
        <strain evidence="6">CCC161011</strain>
    </source>
</reference>
<dbReference type="PROSITE" id="PS00107">
    <property type="entry name" value="PROTEIN_KINASE_ATP"/>
    <property type="match status" value="1"/>
</dbReference>
<evidence type="ECO:0000256" key="3">
    <source>
        <dbReference type="ARBA" id="ARBA00022840"/>
    </source>
</evidence>
<keyword evidence="2 4" id="KW-0547">Nucleotide-binding</keyword>
<evidence type="ECO:0000313" key="6">
    <source>
        <dbReference type="EMBL" id="KAF7339029.1"/>
    </source>
</evidence>
<protein>
    <submittedName>
        <fullName evidence="6">Kinase-like protein</fullName>
    </submittedName>
</protein>
<feature type="domain" description="Protein kinase" evidence="5">
    <location>
        <begin position="201"/>
        <end position="459"/>
    </location>
</feature>
<dbReference type="InterPro" id="IPR036537">
    <property type="entry name" value="Adaptor_Cbl_N_dom_sf"/>
</dbReference>
<dbReference type="Gene3D" id="3.30.200.20">
    <property type="entry name" value="Phosphorylase Kinase, domain 1"/>
    <property type="match status" value="1"/>
</dbReference>
<evidence type="ECO:0000313" key="7">
    <source>
        <dbReference type="Proteomes" id="UP000620124"/>
    </source>
</evidence>
<dbReference type="InterPro" id="IPR011009">
    <property type="entry name" value="Kinase-like_dom_sf"/>
</dbReference>
<dbReference type="Gene3D" id="1.20.930.20">
    <property type="entry name" value="Adaptor protein Cbl, N-terminal domain"/>
    <property type="match status" value="1"/>
</dbReference>
<dbReference type="SUPFAM" id="SSF56112">
    <property type="entry name" value="Protein kinase-like (PK-like)"/>
    <property type="match status" value="1"/>
</dbReference>
<evidence type="ECO:0000256" key="4">
    <source>
        <dbReference type="PROSITE-ProRule" id="PRU10141"/>
    </source>
</evidence>
<sequence>MPLDIVSSLGTAYTILSWIVSAVQAHNANKEQLGVLVASTKQLLSALNTEFNESRLAPEKCAKPLEDLETLLRDIHRFVENEKESGFLKMLFQRDARAFKIEAFHKRIGGCINAFQISSLLNIQTIENHALHPILLNSSSTFKEINQNNTIAMMVSLQKQLNNQSIDRAEQKFYTHTLEYLTSRSGKVVKVEDWMIASFEVDYGEEIGAGGFGMVYRGTWNRTEVAIKVLRNEAGIKPSPVSLRNEIDIWSTLRHPNIVQFLGANTLDDKPFIVMSYVEYNAKEFLRTRPEFDPLYILLDIALGLEYLHSRKICHGDLKAINVLVENSGRALLCDFGLARLKADVSSRSIVTNIAAPQIQGSRNWMAPELLNGSRLRMPSDVYAFSMTLYELYTNEIPLFSVPYDDLVDLVARRGGRPERPEEEDGGRFIPDEVWELAEQCWVADPHNRPTATQIHDAIKHILSHLPQEQLNELTPTLSLAPTPPPRVIHSLPSFLSSSSADDEQCRAIYVRSLPQATGTFIVTSSNDNVKLHLTAQEDKIELPVYGTGGVLAGIVELTKTENISSVEVKVEGRVKVHEVGESGRAETTISVGHIKLWSKADNNLFCPSSLPFSVTLPTRFQEGGRSCPLPPSHSAYLEGVPGFHAYIDYSASVHVNAKKKFGLSIGSTTVSTPFIYQSRSRPAHPIPVPLNCGNAGFIARQGWKLYSSVAKANPSEYGIQDVAVKFYIPESRVFWVGSTIPFHVTFEGTLDSLAWFRSYGPTGELNGPRLQLIRQSSADVRGTVLNNIKTNIWRRDSIGEGVFWPAAAEGATRMSFSGEVPIEPIKVTGFQLRHFSVRDWLMMTAPDVTKSPFAGFREAIPVQLTTDAWVEDGDRVNP</sequence>
<dbReference type="PANTHER" id="PTHR44329">
    <property type="entry name" value="SERINE/THREONINE-PROTEIN KINASE TNNI3K-RELATED"/>
    <property type="match status" value="1"/>
</dbReference>
<accession>A0A8H6XE34</accession>
<dbReference type="InterPro" id="IPR008271">
    <property type="entry name" value="Ser/Thr_kinase_AS"/>
</dbReference>
<dbReference type="GO" id="GO:0004674">
    <property type="term" value="F:protein serine/threonine kinase activity"/>
    <property type="evidence" value="ECO:0007669"/>
    <property type="project" value="UniProtKB-KW"/>
</dbReference>
<dbReference type="InterPro" id="IPR051681">
    <property type="entry name" value="Ser/Thr_Kinases-Pseudokinases"/>
</dbReference>
<keyword evidence="7" id="KW-1185">Reference proteome</keyword>
<evidence type="ECO:0000259" key="5">
    <source>
        <dbReference type="PROSITE" id="PS50011"/>
    </source>
</evidence>
<dbReference type="PROSITE" id="PS50011">
    <property type="entry name" value="PROTEIN_KINASE_DOM"/>
    <property type="match status" value="1"/>
</dbReference>
<dbReference type="CDD" id="cd21037">
    <property type="entry name" value="MLKL_NTD"/>
    <property type="match status" value="1"/>
</dbReference>
<dbReference type="InterPro" id="IPR000719">
    <property type="entry name" value="Prot_kinase_dom"/>
</dbReference>
<dbReference type="Pfam" id="PF07714">
    <property type="entry name" value="PK_Tyr_Ser-Thr"/>
    <property type="match status" value="1"/>
</dbReference>
<dbReference type="SMART" id="SM00220">
    <property type="entry name" value="S_TKc"/>
    <property type="match status" value="1"/>
</dbReference>
<evidence type="ECO:0000256" key="1">
    <source>
        <dbReference type="ARBA" id="ARBA00022527"/>
    </source>
</evidence>
<dbReference type="InterPro" id="IPR001245">
    <property type="entry name" value="Ser-Thr/Tyr_kinase_cat_dom"/>
</dbReference>
<name>A0A8H6XE34_9AGAR</name>
<keyword evidence="3 4" id="KW-0067">ATP-binding</keyword>
<dbReference type="EMBL" id="JACAZI010000020">
    <property type="protein sequence ID" value="KAF7339029.1"/>
    <property type="molecule type" value="Genomic_DNA"/>
</dbReference>
<dbReference type="GO" id="GO:0007166">
    <property type="term" value="P:cell surface receptor signaling pathway"/>
    <property type="evidence" value="ECO:0007669"/>
    <property type="project" value="InterPro"/>
</dbReference>
<feature type="binding site" evidence="4">
    <location>
        <position position="228"/>
    </location>
    <ligand>
        <name>ATP</name>
        <dbReference type="ChEBI" id="CHEBI:30616"/>
    </ligand>
</feature>
<dbReference type="InterPro" id="IPR017441">
    <property type="entry name" value="Protein_kinase_ATP_BS"/>
</dbReference>
<keyword evidence="1" id="KW-0723">Serine/threonine-protein kinase</keyword>
<dbReference type="OrthoDB" id="10261027at2759"/>
<keyword evidence="6" id="KW-0418">Kinase</keyword>
<comment type="caution">
    <text evidence="6">The sequence shown here is derived from an EMBL/GenBank/DDBJ whole genome shotgun (WGS) entry which is preliminary data.</text>
</comment>
<dbReference type="PROSITE" id="PS00108">
    <property type="entry name" value="PROTEIN_KINASE_ST"/>
    <property type="match status" value="1"/>
</dbReference>
<gene>
    <name evidence="6" type="ORF">MVEN_01979100</name>
</gene>
<dbReference type="Proteomes" id="UP000620124">
    <property type="component" value="Unassembled WGS sequence"/>
</dbReference>
<organism evidence="6 7">
    <name type="scientific">Mycena venus</name>
    <dbReference type="NCBI Taxonomy" id="2733690"/>
    <lineage>
        <taxon>Eukaryota</taxon>
        <taxon>Fungi</taxon>
        <taxon>Dikarya</taxon>
        <taxon>Basidiomycota</taxon>
        <taxon>Agaricomycotina</taxon>
        <taxon>Agaricomycetes</taxon>
        <taxon>Agaricomycetidae</taxon>
        <taxon>Agaricales</taxon>
        <taxon>Marasmiineae</taxon>
        <taxon>Mycenaceae</taxon>
        <taxon>Mycena</taxon>
    </lineage>
</organism>
<dbReference type="Gene3D" id="1.10.510.10">
    <property type="entry name" value="Transferase(Phosphotransferase) domain 1"/>
    <property type="match status" value="1"/>
</dbReference>
<dbReference type="GO" id="GO:0005524">
    <property type="term" value="F:ATP binding"/>
    <property type="evidence" value="ECO:0007669"/>
    <property type="project" value="UniProtKB-UniRule"/>
</dbReference>
<dbReference type="InterPro" id="IPR059179">
    <property type="entry name" value="MLKL-like_MCAfunc"/>
</dbReference>
<keyword evidence="6" id="KW-0808">Transferase</keyword>